<protein>
    <recommendedName>
        <fullName evidence="2">Dephospho-CoA kinase</fullName>
    </recommendedName>
</protein>
<evidence type="ECO:0008006" key="2">
    <source>
        <dbReference type="Google" id="ProtNLM"/>
    </source>
</evidence>
<name>A0A645D5E7_9ZZZZ</name>
<dbReference type="InterPro" id="IPR007344">
    <property type="entry name" value="GrpB/CoaE"/>
</dbReference>
<accession>A0A645D5E7</accession>
<dbReference type="Pfam" id="PF04229">
    <property type="entry name" value="GrpB"/>
    <property type="match status" value="1"/>
</dbReference>
<organism evidence="1">
    <name type="scientific">bioreactor metagenome</name>
    <dbReference type="NCBI Taxonomy" id="1076179"/>
    <lineage>
        <taxon>unclassified sequences</taxon>
        <taxon>metagenomes</taxon>
        <taxon>ecological metagenomes</taxon>
    </lineage>
</organism>
<dbReference type="EMBL" id="VSSQ01033098">
    <property type="protein sequence ID" value="MPM84596.1"/>
    <property type="molecule type" value="Genomic_DNA"/>
</dbReference>
<proteinExistence type="predicted"/>
<dbReference type="SUPFAM" id="SSF81301">
    <property type="entry name" value="Nucleotidyltransferase"/>
    <property type="match status" value="1"/>
</dbReference>
<dbReference type="PANTHER" id="PTHR34822">
    <property type="entry name" value="GRPB DOMAIN PROTEIN (AFU_ORTHOLOGUE AFUA_1G01530)"/>
    <property type="match status" value="1"/>
</dbReference>
<gene>
    <name evidence="1" type="ORF">SDC9_131669</name>
</gene>
<comment type="caution">
    <text evidence="1">The sequence shown here is derived from an EMBL/GenBank/DDBJ whole genome shotgun (WGS) entry which is preliminary data.</text>
</comment>
<dbReference type="AlphaFoldDB" id="A0A645D5E7"/>
<dbReference type="Gene3D" id="3.30.460.10">
    <property type="entry name" value="Beta Polymerase, domain 2"/>
    <property type="match status" value="1"/>
</dbReference>
<dbReference type="PANTHER" id="PTHR34822:SF1">
    <property type="entry name" value="GRPB FAMILY PROTEIN"/>
    <property type="match status" value="1"/>
</dbReference>
<reference evidence="1" key="1">
    <citation type="submission" date="2019-08" db="EMBL/GenBank/DDBJ databases">
        <authorList>
            <person name="Kucharzyk K."/>
            <person name="Murdoch R.W."/>
            <person name="Higgins S."/>
            <person name="Loffler F."/>
        </authorList>
    </citation>
    <scope>NUCLEOTIDE SEQUENCE</scope>
</reference>
<dbReference type="InterPro" id="IPR043519">
    <property type="entry name" value="NT_sf"/>
</dbReference>
<evidence type="ECO:0000313" key="1">
    <source>
        <dbReference type="EMBL" id="MPM84596.1"/>
    </source>
</evidence>
<sequence>MCYEEEKALLQEVFGDTVLRISHIGSTVVPGLVAKPTIDILLEIKEDIDIAKITGIMVDKGYIVNTPPIDIITYVKGYGPNGFVGQAFHIHVRHSGDWDALYFRDYLIAHPVAAKQYELLKLDLKDKYEFDRDGYTAAKGEFVERITALARTEFKDKYKPIVE</sequence>